<dbReference type="EMBL" id="CP022203">
    <property type="protein sequence ID" value="ATB47956.1"/>
    <property type="molecule type" value="Genomic_DNA"/>
</dbReference>
<name>A0A250JXW2_9BACT</name>
<sequence>MRLDDGWLNLEDLLPHGLTKRGHGAPMGFKTRYVHHHPETFHAALARSGATIQQCKTTRLCPYPRFIPSAIPQRINL</sequence>
<dbReference type="AlphaFoldDB" id="A0A250JXW2"/>
<keyword evidence="2" id="KW-1185">Reference proteome</keyword>
<dbReference type="Proteomes" id="UP000217343">
    <property type="component" value="Chromosome"/>
</dbReference>
<proteinExistence type="predicted"/>
<gene>
    <name evidence="1" type="ORF">MYMAC_003579</name>
</gene>
<protein>
    <submittedName>
        <fullName evidence="1">Uncharacterized protein</fullName>
    </submittedName>
</protein>
<accession>A0A250JXW2</accession>
<evidence type="ECO:0000313" key="2">
    <source>
        <dbReference type="Proteomes" id="UP000217343"/>
    </source>
</evidence>
<organism evidence="1 2">
    <name type="scientific">Corallococcus macrosporus DSM 14697</name>
    <dbReference type="NCBI Taxonomy" id="1189310"/>
    <lineage>
        <taxon>Bacteria</taxon>
        <taxon>Pseudomonadati</taxon>
        <taxon>Myxococcota</taxon>
        <taxon>Myxococcia</taxon>
        <taxon>Myxococcales</taxon>
        <taxon>Cystobacterineae</taxon>
        <taxon>Myxococcaceae</taxon>
        <taxon>Corallococcus</taxon>
    </lineage>
</organism>
<reference evidence="1 2" key="1">
    <citation type="submission" date="2017-06" db="EMBL/GenBank/DDBJ databases">
        <title>Sequencing and comparative analysis of myxobacterial genomes.</title>
        <authorList>
            <person name="Rupp O."/>
            <person name="Goesmann A."/>
            <person name="Sogaard-Andersen L."/>
        </authorList>
    </citation>
    <scope>NUCLEOTIDE SEQUENCE [LARGE SCALE GENOMIC DNA]</scope>
    <source>
        <strain evidence="1 2">DSM 14697</strain>
    </source>
</reference>
<evidence type="ECO:0000313" key="1">
    <source>
        <dbReference type="EMBL" id="ATB47956.1"/>
    </source>
</evidence>
<dbReference type="KEGG" id="mmas:MYMAC_003579"/>